<dbReference type="Pfam" id="PF07690">
    <property type="entry name" value="MFS_1"/>
    <property type="match status" value="1"/>
</dbReference>
<dbReference type="SUPFAM" id="SSF103473">
    <property type="entry name" value="MFS general substrate transporter"/>
    <property type="match status" value="1"/>
</dbReference>
<dbReference type="Gene3D" id="1.20.1250.20">
    <property type="entry name" value="MFS general substrate transporter like domains"/>
    <property type="match status" value="2"/>
</dbReference>
<dbReference type="InterPro" id="IPR036259">
    <property type="entry name" value="MFS_trans_sf"/>
</dbReference>
<feature type="transmembrane region" description="Helical" evidence="4">
    <location>
        <begin position="130"/>
        <end position="152"/>
    </location>
</feature>
<dbReference type="Proteomes" id="UP001597459">
    <property type="component" value="Unassembled WGS sequence"/>
</dbReference>
<feature type="transmembrane region" description="Helical" evidence="4">
    <location>
        <begin position="262"/>
        <end position="283"/>
    </location>
</feature>
<accession>A0ABW5NEB4</accession>
<feature type="transmembrane region" description="Helical" evidence="4">
    <location>
        <begin position="233"/>
        <end position="255"/>
    </location>
</feature>
<evidence type="ECO:0000256" key="4">
    <source>
        <dbReference type="SAM" id="Phobius"/>
    </source>
</evidence>
<evidence type="ECO:0000313" key="5">
    <source>
        <dbReference type="EMBL" id="MFD2592569.1"/>
    </source>
</evidence>
<protein>
    <submittedName>
        <fullName evidence="5">MFS transporter</fullName>
    </submittedName>
</protein>
<keyword evidence="2 4" id="KW-1133">Transmembrane helix</keyword>
<feature type="transmembrane region" description="Helical" evidence="4">
    <location>
        <begin position="158"/>
        <end position="176"/>
    </location>
</feature>
<feature type="transmembrane region" description="Helical" evidence="4">
    <location>
        <begin position="322"/>
        <end position="346"/>
    </location>
</feature>
<dbReference type="RefSeq" id="WP_378254612.1">
    <property type="nucleotide sequence ID" value="NZ_JBHSJV010000001.1"/>
</dbReference>
<dbReference type="PANTHER" id="PTHR23521:SF2">
    <property type="entry name" value="TRANSPORTER MFS SUPERFAMILY"/>
    <property type="match status" value="1"/>
</dbReference>
<feature type="transmembrane region" description="Helical" evidence="4">
    <location>
        <begin position="40"/>
        <end position="57"/>
    </location>
</feature>
<name>A0ABW5NEB4_9FLAO</name>
<feature type="transmembrane region" description="Helical" evidence="4">
    <location>
        <begin position="196"/>
        <end position="221"/>
    </location>
</feature>
<dbReference type="InterPro" id="IPR011701">
    <property type="entry name" value="MFS"/>
</dbReference>
<gene>
    <name evidence="5" type="ORF">ACFSTE_17160</name>
</gene>
<feature type="transmembrane region" description="Helical" evidence="4">
    <location>
        <begin position="352"/>
        <end position="369"/>
    </location>
</feature>
<proteinExistence type="predicted"/>
<keyword evidence="1 4" id="KW-0812">Transmembrane</keyword>
<evidence type="ECO:0000256" key="2">
    <source>
        <dbReference type="ARBA" id="ARBA00022989"/>
    </source>
</evidence>
<comment type="caution">
    <text evidence="5">The sequence shown here is derived from an EMBL/GenBank/DDBJ whole genome shotgun (WGS) entry which is preliminary data.</text>
</comment>
<dbReference type="EMBL" id="JBHULX010000039">
    <property type="protein sequence ID" value="MFD2592569.1"/>
    <property type="molecule type" value="Genomic_DNA"/>
</dbReference>
<reference evidence="6" key="1">
    <citation type="journal article" date="2019" name="Int. J. Syst. Evol. Microbiol.">
        <title>The Global Catalogue of Microorganisms (GCM) 10K type strain sequencing project: providing services to taxonomists for standard genome sequencing and annotation.</title>
        <authorList>
            <consortium name="The Broad Institute Genomics Platform"/>
            <consortium name="The Broad Institute Genome Sequencing Center for Infectious Disease"/>
            <person name="Wu L."/>
            <person name="Ma J."/>
        </authorList>
    </citation>
    <scope>NUCLEOTIDE SEQUENCE [LARGE SCALE GENOMIC DNA]</scope>
    <source>
        <strain evidence="6">KCTC 42423</strain>
    </source>
</reference>
<feature type="transmembrane region" description="Helical" evidence="4">
    <location>
        <begin position="93"/>
        <end position="118"/>
    </location>
</feature>
<evidence type="ECO:0000256" key="3">
    <source>
        <dbReference type="ARBA" id="ARBA00023136"/>
    </source>
</evidence>
<feature type="transmembrane region" description="Helical" evidence="4">
    <location>
        <begin position="69"/>
        <end position="87"/>
    </location>
</feature>
<feature type="transmembrane region" description="Helical" evidence="4">
    <location>
        <begin position="7"/>
        <end position="28"/>
    </location>
</feature>
<keyword evidence="3 4" id="KW-0472">Membrane</keyword>
<feature type="transmembrane region" description="Helical" evidence="4">
    <location>
        <begin position="289"/>
        <end position="310"/>
    </location>
</feature>
<evidence type="ECO:0000256" key="1">
    <source>
        <dbReference type="ARBA" id="ARBA00022692"/>
    </source>
</evidence>
<organism evidence="5 6">
    <name type="scientific">Aquimarina hainanensis</name>
    <dbReference type="NCBI Taxonomy" id="1578017"/>
    <lineage>
        <taxon>Bacteria</taxon>
        <taxon>Pseudomonadati</taxon>
        <taxon>Bacteroidota</taxon>
        <taxon>Flavobacteriia</taxon>
        <taxon>Flavobacteriales</taxon>
        <taxon>Flavobacteriaceae</taxon>
        <taxon>Aquimarina</taxon>
    </lineage>
</organism>
<dbReference type="PANTHER" id="PTHR23521">
    <property type="entry name" value="TRANSPORTER MFS SUPERFAMILY"/>
    <property type="match status" value="1"/>
</dbReference>
<keyword evidence="6" id="KW-1185">Reference proteome</keyword>
<sequence>MSGRIIPVIIIISTFCVQVSSGINYIIFPLTMQAQNYTTTWIGIVMSFEILATLLLFKHVSLAVRKLGITQTIVGASMIRMFCIYFLGMNESFIGWLLGVFMYGLATSMLLVVIQTWLNLMAKGKLKGLFLGLYSASLSLGIASGPVVLQFIDDMNVRFLLNSMLPVIPIFLLIGIRQKPSIHTDTTIRLGFIFKYAKIVMLSALLGGVCFFGLPSFLTIYGVANGLSYSESSLLVTMFMIGSVSIGTLVSSLSVFIDRIRIIYACVFISVICAVFLALAVYASLGVALIMLIIWGGCMGGIYATGLGYIGKVFRKEDQISANASFVFMDALGGFLGVCIIGSSMDLIGKEGLTYTIVIAATLYLIFITKRSISNL</sequence>
<evidence type="ECO:0000313" key="6">
    <source>
        <dbReference type="Proteomes" id="UP001597459"/>
    </source>
</evidence>